<gene>
    <name evidence="2" type="ORF">Pcatena_03280</name>
</gene>
<protein>
    <recommendedName>
        <fullName evidence="4">Glycosyltransferase RgtA/B/C/D-like domain-containing protein</fullName>
    </recommendedName>
</protein>
<feature type="transmembrane region" description="Helical" evidence="1">
    <location>
        <begin position="239"/>
        <end position="258"/>
    </location>
</feature>
<feature type="transmembrane region" description="Helical" evidence="1">
    <location>
        <begin position="163"/>
        <end position="181"/>
    </location>
</feature>
<dbReference type="Pfam" id="PF19528">
    <property type="entry name" value="DUF6056"/>
    <property type="match status" value="1"/>
</dbReference>
<organism evidence="2 3">
    <name type="scientific">Parolsenella catena</name>
    <dbReference type="NCBI Taxonomy" id="2003188"/>
    <lineage>
        <taxon>Bacteria</taxon>
        <taxon>Bacillati</taxon>
        <taxon>Actinomycetota</taxon>
        <taxon>Coriobacteriia</taxon>
        <taxon>Coriobacteriales</taxon>
        <taxon>Atopobiaceae</taxon>
        <taxon>Parolsenella</taxon>
    </lineage>
</organism>
<accession>A0A3G9JW92</accession>
<keyword evidence="1" id="KW-0472">Membrane</keyword>
<proteinExistence type="predicted"/>
<evidence type="ECO:0008006" key="4">
    <source>
        <dbReference type="Google" id="ProtNLM"/>
    </source>
</evidence>
<evidence type="ECO:0000313" key="2">
    <source>
        <dbReference type="EMBL" id="BBH49741.1"/>
    </source>
</evidence>
<feature type="transmembrane region" description="Helical" evidence="1">
    <location>
        <begin position="362"/>
        <end position="380"/>
    </location>
</feature>
<dbReference type="Proteomes" id="UP000273154">
    <property type="component" value="Chromosome"/>
</dbReference>
<evidence type="ECO:0000313" key="3">
    <source>
        <dbReference type="Proteomes" id="UP000273154"/>
    </source>
</evidence>
<keyword evidence="1" id="KW-1133">Transmembrane helix</keyword>
<dbReference type="AlphaFoldDB" id="A0A3G9JW92"/>
<keyword evidence="3" id="KW-1185">Reference proteome</keyword>
<sequence>MASDRTITERRTSVAVGAMGAAVLVAVLVPLLLISAYNHSYADDWHYGVWAHLALQQTGNVGVAIVTALQQVGKAWFDWQGTYSAIFLMAIEPSVFGEQCYVIAAPLVMASLVAGTLFFSHVVLVELMGADRGSWIGLSCLVVAVQLLLQPSPVEGIFWFNSAVYYTTYHAAALALVGCVLRVCDPRRTSRPVGAMVASCVLAAFVAGGNFVTALVTAEVMVVVLAVLIYQGRRCATDVLPAFALMVLGLALSLAAPGNEVRQQTQFPDDGLGVAQTVLQSSVAAFQYLQQWSSGLVVILAAVSVPIAVRACERAAARGWTFRWPALVVAASIALFATSFTPTFWAQGSVGPGRVQNCRFDLFVVLVVVDVFWVCGWLAARRRAAGMGAARTQVMSGVALAWAMALAVVVLGCVVGSMAADKDLGEDLSSVSAARSLASGQAAAYGEQVWERLDYIESSDEDSLRVPYYTDVPHVLLMGDIRDNMDNYINYRLCQWYGKESIVGYHAAVGTGLGTAASDAS</sequence>
<feature type="transmembrane region" description="Helical" evidence="1">
    <location>
        <begin position="101"/>
        <end position="123"/>
    </location>
</feature>
<reference evidence="3" key="1">
    <citation type="submission" date="2018-11" db="EMBL/GenBank/DDBJ databases">
        <title>Comparative genomics of Parolsenella catena and Libanicoccus massiliensis: Reclassification of Libanicoccus massiliensis as Parolsenella massiliensis comb. nov.</title>
        <authorList>
            <person name="Sakamoto M."/>
            <person name="Ikeyama N."/>
            <person name="Murakami T."/>
            <person name="Mori H."/>
            <person name="Yuki M."/>
            <person name="Ohkuma M."/>
        </authorList>
    </citation>
    <scope>NUCLEOTIDE SEQUENCE [LARGE SCALE GENOMIC DNA]</scope>
    <source>
        <strain evidence="3">JCM 31932</strain>
    </source>
</reference>
<feature type="transmembrane region" description="Helical" evidence="1">
    <location>
        <begin position="324"/>
        <end position="342"/>
    </location>
</feature>
<feature type="transmembrane region" description="Helical" evidence="1">
    <location>
        <begin position="12"/>
        <end position="37"/>
    </location>
</feature>
<feature type="transmembrane region" description="Helical" evidence="1">
    <location>
        <begin position="135"/>
        <end position="151"/>
    </location>
</feature>
<evidence type="ECO:0000256" key="1">
    <source>
        <dbReference type="SAM" id="Phobius"/>
    </source>
</evidence>
<name>A0A3G9JW92_9ACTN</name>
<dbReference type="RefSeq" id="WP_172596341.1">
    <property type="nucleotide sequence ID" value="NZ_AP019367.1"/>
</dbReference>
<dbReference type="GeneID" id="88849729"/>
<dbReference type="KEGG" id="pcat:Pcatena_03280"/>
<feature type="transmembrane region" description="Helical" evidence="1">
    <location>
        <begin position="400"/>
        <end position="420"/>
    </location>
</feature>
<dbReference type="EMBL" id="AP019367">
    <property type="protein sequence ID" value="BBH49741.1"/>
    <property type="molecule type" value="Genomic_DNA"/>
</dbReference>
<dbReference type="InterPro" id="IPR045691">
    <property type="entry name" value="DUF6056"/>
</dbReference>
<keyword evidence="1" id="KW-0812">Transmembrane</keyword>